<protein>
    <recommendedName>
        <fullName evidence="2">Putative Flp pilus-assembly TadG-like N-terminal domain-containing protein</fullName>
    </recommendedName>
</protein>
<dbReference type="EMBL" id="CP000251">
    <property type="protein sequence ID" value="ABC82590.1"/>
    <property type="molecule type" value="Genomic_DNA"/>
</dbReference>
<proteinExistence type="predicted"/>
<dbReference type="RefSeq" id="WP_011421872.1">
    <property type="nucleotide sequence ID" value="NC_007760.1"/>
</dbReference>
<accession>Q2ILR2</accession>
<keyword evidence="1" id="KW-0812">Transmembrane</keyword>
<dbReference type="HOGENOM" id="CLU_766484_0_0_7"/>
<dbReference type="STRING" id="290397.Adeh_2820"/>
<evidence type="ECO:0000313" key="3">
    <source>
        <dbReference type="EMBL" id="ABC82590.1"/>
    </source>
</evidence>
<dbReference type="AlphaFoldDB" id="Q2ILR2"/>
<evidence type="ECO:0000259" key="2">
    <source>
        <dbReference type="Pfam" id="PF13400"/>
    </source>
</evidence>
<feature type="domain" description="Putative Flp pilus-assembly TadG-like N-terminal" evidence="2">
    <location>
        <begin position="12"/>
        <end position="58"/>
    </location>
</feature>
<dbReference type="Pfam" id="PF13400">
    <property type="entry name" value="Tad"/>
    <property type="match status" value="1"/>
</dbReference>
<sequence length="361" mass="37913">MARPDPRRGERGVTAVLVAIVVVVLGAFLALALNVGHSRAVRGQLQSAVDAGALAGAAELDGTLAPLLAGRPGALASEFTERHITDRSMPVEITPATDVIPGHWDPFSSDPATAFTPVSPIATEQDARRVNAVLVRAGREAARANAVEVAFSGFVSTDQMNVGADAVAVNGGPCEDSCPDAPLAFFACGIEDPDTYQLACGRTLRIHFSPDGTDTAGLSSLSLDSANTQTYRNIISGALCRNLQAGDLVNISNGQQGSTTLCGAENNQPTFDRYCRADATGTCTQPLEIRAPVVDGECPPRFNQTHQVIGFATFRFVRMVCGGASNSYIDVEFLCDEVDDESGVIGCGWFGTGPLRPMLVR</sequence>
<name>Q2ILR2_ANADE</name>
<keyword evidence="1" id="KW-0472">Membrane</keyword>
<organism evidence="3 4">
    <name type="scientific">Anaeromyxobacter dehalogenans (strain 2CP-C)</name>
    <dbReference type="NCBI Taxonomy" id="290397"/>
    <lineage>
        <taxon>Bacteria</taxon>
        <taxon>Pseudomonadati</taxon>
        <taxon>Myxococcota</taxon>
        <taxon>Myxococcia</taxon>
        <taxon>Myxococcales</taxon>
        <taxon>Cystobacterineae</taxon>
        <taxon>Anaeromyxobacteraceae</taxon>
        <taxon>Anaeromyxobacter</taxon>
    </lineage>
</organism>
<dbReference type="InterPro" id="IPR028087">
    <property type="entry name" value="Tad_N"/>
</dbReference>
<reference evidence="3" key="1">
    <citation type="submission" date="2006-01" db="EMBL/GenBank/DDBJ databases">
        <title>Complete sequence of Anaeromyxobacter dehalogenans 2CP-C.</title>
        <authorList>
            <consortium name="US DOE Joint Genome Institute"/>
            <person name="Copeland A."/>
            <person name="Lucas S."/>
            <person name="Lapidus A."/>
            <person name="Barry K."/>
            <person name="Detter J.C."/>
            <person name="Glavina T."/>
            <person name="Hammon N."/>
            <person name="Israni S."/>
            <person name="Pitluck S."/>
            <person name="Brettin T."/>
            <person name="Bruce D."/>
            <person name="Han C."/>
            <person name="Tapia R."/>
            <person name="Gilna P."/>
            <person name="Kiss H."/>
            <person name="Schmutz J."/>
            <person name="Larimer F."/>
            <person name="Land M."/>
            <person name="Kyrpides N."/>
            <person name="Anderson I."/>
            <person name="Sanford R.A."/>
            <person name="Ritalahti K.M."/>
            <person name="Thomas H.S."/>
            <person name="Kirby J.R."/>
            <person name="Zhulin I.B."/>
            <person name="Loeffler F.E."/>
            <person name="Richardson P."/>
        </authorList>
    </citation>
    <scope>NUCLEOTIDE SEQUENCE</scope>
    <source>
        <strain evidence="3">2CP-C</strain>
    </source>
</reference>
<evidence type="ECO:0000256" key="1">
    <source>
        <dbReference type="SAM" id="Phobius"/>
    </source>
</evidence>
<gene>
    <name evidence="3" type="ordered locus">Adeh_2820</name>
</gene>
<dbReference type="KEGG" id="ade:Adeh_2820"/>
<dbReference type="OrthoDB" id="9898485at2"/>
<dbReference type="Proteomes" id="UP000001935">
    <property type="component" value="Chromosome"/>
</dbReference>
<feature type="transmembrane region" description="Helical" evidence="1">
    <location>
        <begin position="12"/>
        <end position="33"/>
    </location>
</feature>
<evidence type="ECO:0000313" key="4">
    <source>
        <dbReference type="Proteomes" id="UP000001935"/>
    </source>
</evidence>
<keyword evidence="1" id="KW-1133">Transmembrane helix</keyword>